<feature type="chain" id="PRO_5045853781" description="Outer membrane protein beta-barrel domain-containing protein" evidence="1">
    <location>
        <begin position="20"/>
        <end position="79"/>
    </location>
</feature>
<keyword evidence="1" id="KW-0732">Signal</keyword>
<dbReference type="EMBL" id="JAASQJ010000002">
    <property type="protein sequence ID" value="NIJ52599.1"/>
    <property type="molecule type" value="Genomic_DNA"/>
</dbReference>
<comment type="caution">
    <text evidence="3">The sequence shown here is derived from an EMBL/GenBank/DDBJ whole genome shotgun (WGS) entry which is preliminary data.</text>
</comment>
<evidence type="ECO:0000313" key="4">
    <source>
        <dbReference type="Proteomes" id="UP001179181"/>
    </source>
</evidence>
<organism evidence="3 4">
    <name type="scientific">Dyadobacter arcticus</name>
    <dbReference type="NCBI Taxonomy" id="1078754"/>
    <lineage>
        <taxon>Bacteria</taxon>
        <taxon>Pseudomonadati</taxon>
        <taxon>Bacteroidota</taxon>
        <taxon>Cytophagia</taxon>
        <taxon>Cytophagales</taxon>
        <taxon>Spirosomataceae</taxon>
        <taxon>Dyadobacter</taxon>
    </lineage>
</organism>
<proteinExistence type="predicted"/>
<dbReference type="Proteomes" id="UP001179181">
    <property type="component" value="Unassembled WGS sequence"/>
</dbReference>
<reference evidence="3 4" key="1">
    <citation type="submission" date="2020-03" db="EMBL/GenBank/DDBJ databases">
        <title>Genomic Encyclopedia of Type Strains, Phase IV (KMG-IV): sequencing the most valuable type-strain genomes for metagenomic binning, comparative biology and taxonomic classification.</title>
        <authorList>
            <person name="Goeker M."/>
        </authorList>
    </citation>
    <scope>NUCLEOTIDE SEQUENCE [LARGE SCALE GENOMIC DNA]</scope>
    <source>
        <strain evidence="3 4">DSM 102865</strain>
    </source>
</reference>
<gene>
    <name evidence="3" type="ORF">FHS68_001769</name>
</gene>
<name>A0ABX0UKR6_9BACT</name>
<evidence type="ECO:0000259" key="2">
    <source>
        <dbReference type="Pfam" id="PF13568"/>
    </source>
</evidence>
<sequence>MKKILFTAVLLTLGTISFAQTFSFGSKAGINVSNYSGGEINLDAKMGYHLGGLLNFGFGEIFSIQPEVFFSTQGAKIEN</sequence>
<dbReference type="InterPro" id="IPR025665">
    <property type="entry name" value="Beta-barrel_OMP_2"/>
</dbReference>
<protein>
    <recommendedName>
        <fullName evidence="2">Outer membrane protein beta-barrel domain-containing protein</fullName>
    </recommendedName>
</protein>
<feature type="domain" description="Outer membrane protein beta-barrel" evidence="2">
    <location>
        <begin position="18"/>
        <end position="79"/>
    </location>
</feature>
<keyword evidence="4" id="KW-1185">Reference proteome</keyword>
<feature type="signal peptide" evidence="1">
    <location>
        <begin position="1"/>
        <end position="19"/>
    </location>
</feature>
<evidence type="ECO:0000256" key="1">
    <source>
        <dbReference type="SAM" id="SignalP"/>
    </source>
</evidence>
<dbReference type="RefSeq" id="WP_229211823.1">
    <property type="nucleotide sequence ID" value="NZ_JAASQJ010000002.1"/>
</dbReference>
<dbReference type="Pfam" id="PF13568">
    <property type="entry name" value="OMP_b-brl_2"/>
    <property type="match status" value="1"/>
</dbReference>
<evidence type="ECO:0000313" key="3">
    <source>
        <dbReference type="EMBL" id="NIJ52599.1"/>
    </source>
</evidence>
<accession>A0ABX0UKR6</accession>